<proteinExistence type="predicted"/>
<protein>
    <submittedName>
        <fullName evidence="1">Uncharacterized protein</fullName>
    </submittedName>
</protein>
<dbReference type="EMBL" id="GBXM01045498">
    <property type="protein sequence ID" value="JAH63079.1"/>
    <property type="molecule type" value="Transcribed_RNA"/>
</dbReference>
<sequence>MCIYNLKMLWGGELISA</sequence>
<organism evidence="1">
    <name type="scientific">Anguilla anguilla</name>
    <name type="common">European freshwater eel</name>
    <name type="synonym">Muraena anguilla</name>
    <dbReference type="NCBI Taxonomy" id="7936"/>
    <lineage>
        <taxon>Eukaryota</taxon>
        <taxon>Metazoa</taxon>
        <taxon>Chordata</taxon>
        <taxon>Craniata</taxon>
        <taxon>Vertebrata</taxon>
        <taxon>Euteleostomi</taxon>
        <taxon>Actinopterygii</taxon>
        <taxon>Neopterygii</taxon>
        <taxon>Teleostei</taxon>
        <taxon>Anguilliformes</taxon>
        <taxon>Anguillidae</taxon>
        <taxon>Anguilla</taxon>
    </lineage>
</organism>
<evidence type="ECO:0000313" key="1">
    <source>
        <dbReference type="EMBL" id="JAH63079.1"/>
    </source>
</evidence>
<name>A0A0E9UB15_ANGAN</name>
<dbReference type="AlphaFoldDB" id="A0A0E9UB15"/>
<reference evidence="1" key="1">
    <citation type="submission" date="2014-11" db="EMBL/GenBank/DDBJ databases">
        <authorList>
            <person name="Amaro Gonzalez C."/>
        </authorList>
    </citation>
    <scope>NUCLEOTIDE SEQUENCE</scope>
</reference>
<reference evidence="1" key="2">
    <citation type="journal article" date="2015" name="Fish Shellfish Immunol.">
        <title>Early steps in the European eel (Anguilla anguilla)-Vibrio vulnificus interaction in the gills: Role of the RtxA13 toxin.</title>
        <authorList>
            <person name="Callol A."/>
            <person name="Pajuelo D."/>
            <person name="Ebbesson L."/>
            <person name="Teles M."/>
            <person name="MacKenzie S."/>
            <person name="Amaro C."/>
        </authorList>
    </citation>
    <scope>NUCLEOTIDE SEQUENCE</scope>
</reference>
<accession>A0A0E9UB15</accession>